<sequence length="38" mass="4501">MRKVSELFHKLIQKTTSLKHSFLLRAGRLFKSPRGKNF</sequence>
<proteinExistence type="predicted"/>
<accession>A0A800MYH9</accession>
<reference evidence="1 2" key="1">
    <citation type="journal article" date="2020" name="G3 (Bethesda)">
        <title>Whole Genome Sequencing and Comparative Genomics of Two Nematicidal Bacillus Strains Reveals a Wide Range of Possible Virulence Factors.</title>
        <authorList>
            <person name="Susic N."/>
            <person name="Janezic S."/>
            <person name="Rupnik M."/>
            <person name="Geric Stare B."/>
        </authorList>
    </citation>
    <scope>NUCLEOTIDE SEQUENCE [LARGE SCALE GENOMIC DNA]</scope>
    <source>
        <strain evidence="1 2">I-1582</strain>
    </source>
</reference>
<evidence type="ECO:0000313" key="2">
    <source>
        <dbReference type="Proteomes" id="UP000465778"/>
    </source>
</evidence>
<comment type="caution">
    <text evidence="1">The sequence shown here is derived from an EMBL/GenBank/DDBJ whole genome shotgun (WGS) entry which is preliminary data.</text>
</comment>
<name>A0A800MYH9_CYTFI</name>
<gene>
    <name evidence="1" type="ORF">KIS1582_1400</name>
</gene>
<protein>
    <submittedName>
        <fullName evidence="1">Uncharacterized protein</fullName>
    </submittedName>
</protein>
<organism evidence="1 2">
    <name type="scientific">Cytobacillus firmus</name>
    <name type="common">Bacillus firmus</name>
    <dbReference type="NCBI Taxonomy" id="1399"/>
    <lineage>
        <taxon>Bacteria</taxon>
        <taxon>Bacillati</taxon>
        <taxon>Bacillota</taxon>
        <taxon>Bacilli</taxon>
        <taxon>Bacillales</taxon>
        <taxon>Bacillaceae</taxon>
        <taxon>Cytobacillus</taxon>
    </lineage>
</organism>
<dbReference type="Proteomes" id="UP000465778">
    <property type="component" value="Unassembled WGS sequence"/>
</dbReference>
<dbReference type="AlphaFoldDB" id="A0A800MYH9"/>
<evidence type="ECO:0000313" key="1">
    <source>
        <dbReference type="EMBL" id="KAF0824823.1"/>
    </source>
</evidence>
<dbReference type="EMBL" id="VDEM01000010">
    <property type="protein sequence ID" value="KAF0824823.1"/>
    <property type="molecule type" value="Genomic_DNA"/>
</dbReference>